<keyword evidence="1" id="KW-0812">Transmembrane</keyword>
<protein>
    <submittedName>
        <fullName evidence="2">Potassium-transporting ATPase subunit F</fullName>
    </submittedName>
</protein>
<dbReference type="KEGG" id="prv:G7070_14495"/>
<name>A0A6G7Y989_9ACTN</name>
<gene>
    <name evidence="2" type="ORF">G7070_14495</name>
</gene>
<accession>A0A6G7Y989</accession>
<evidence type="ECO:0000313" key="3">
    <source>
        <dbReference type="Proteomes" id="UP000501058"/>
    </source>
</evidence>
<keyword evidence="1" id="KW-0472">Membrane</keyword>
<proteinExistence type="predicted"/>
<dbReference type="InterPro" id="IPR011726">
    <property type="entry name" value="KdpF"/>
</dbReference>
<keyword evidence="3" id="KW-1185">Reference proteome</keyword>
<dbReference type="Pfam" id="PF09604">
    <property type="entry name" value="Potass_KdpF"/>
    <property type="match status" value="1"/>
</dbReference>
<organism evidence="2 3">
    <name type="scientific">Propioniciclava coleopterorum</name>
    <dbReference type="NCBI Taxonomy" id="2714937"/>
    <lineage>
        <taxon>Bacteria</taxon>
        <taxon>Bacillati</taxon>
        <taxon>Actinomycetota</taxon>
        <taxon>Actinomycetes</taxon>
        <taxon>Propionibacteriales</taxon>
        <taxon>Propionibacteriaceae</taxon>
        <taxon>Propioniciclava</taxon>
    </lineage>
</organism>
<keyword evidence="1" id="KW-1133">Transmembrane helix</keyword>
<evidence type="ECO:0000313" key="2">
    <source>
        <dbReference type="EMBL" id="QIK73246.1"/>
    </source>
</evidence>
<reference evidence="2 3" key="1">
    <citation type="submission" date="2020-03" db="EMBL/GenBank/DDBJ databases">
        <title>Propioniciclava sp. nov., isolated from Hydrophilus acuminatus.</title>
        <authorList>
            <person name="Hyun D.-W."/>
            <person name="Bae J.-W."/>
        </authorList>
    </citation>
    <scope>NUCLEOTIDE SEQUENCE [LARGE SCALE GENOMIC DNA]</scope>
    <source>
        <strain evidence="2 3">HDW11</strain>
    </source>
</reference>
<dbReference type="GO" id="GO:0008556">
    <property type="term" value="F:P-type potassium transmembrane transporter activity"/>
    <property type="evidence" value="ECO:0007669"/>
    <property type="project" value="InterPro"/>
</dbReference>
<evidence type="ECO:0000256" key="1">
    <source>
        <dbReference type="SAM" id="Phobius"/>
    </source>
</evidence>
<feature type="transmembrane region" description="Helical" evidence="1">
    <location>
        <begin position="6"/>
        <end position="24"/>
    </location>
</feature>
<dbReference type="GO" id="GO:0005886">
    <property type="term" value="C:plasma membrane"/>
    <property type="evidence" value="ECO:0007669"/>
    <property type="project" value="InterPro"/>
</dbReference>
<dbReference type="Proteomes" id="UP000501058">
    <property type="component" value="Chromosome"/>
</dbReference>
<sequence length="29" mass="3094">MMTLTIVAGVLGLAAVVYMGFALLHPEKF</sequence>
<dbReference type="EMBL" id="CP049865">
    <property type="protein sequence ID" value="QIK73246.1"/>
    <property type="molecule type" value="Genomic_DNA"/>
</dbReference>
<dbReference type="AlphaFoldDB" id="A0A6G7Y989"/>